<dbReference type="AlphaFoldDB" id="A0ABC8UD21"/>
<feature type="domain" description="C2H2-type" evidence="3">
    <location>
        <begin position="81"/>
        <end position="108"/>
    </location>
</feature>
<keyword evidence="1" id="KW-0863">Zinc-finger</keyword>
<feature type="region of interest" description="Disordered" evidence="2">
    <location>
        <begin position="153"/>
        <end position="178"/>
    </location>
</feature>
<gene>
    <name evidence="4" type="ORF">ILEXP_LOCUS47832</name>
</gene>
<feature type="compositionally biased region" description="Polar residues" evidence="2">
    <location>
        <begin position="153"/>
        <end position="162"/>
    </location>
</feature>
<feature type="region of interest" description="Disordered" evidence="2">
    <location>
        <begin position="245"/>
        <end position="265"/>
    </location>
</feature>
<sequence length="421" mass="46111">MNNCNTRDFQPCHSPASREIFPSFESQCPGGNFALVNCHQKSKKKRTKLIRINNLVGVSSSGVTKPKNGKKPDPSAPKITRPCSECGKKFWSWKALFGHMRCHPERQWRGINPPPNVRRPMLYENNENDLHALLSEEDHEVAKCLLMLANGSSASETPTVSNMEKETATTTSTSTANQGQSLCGTIARDAVIGGGDVDGADPSYVNCRFECSSCKKVFGSHQALGGHRASHKNVKGCFAIARNDGEDEDHVGGHDDDRNEGEVKDNGDNKMLMVLGHKCSICLRVFSSSQGLGGHKRRHCENVDEPWGLSQGLHPFAAKKGCGLDLNLPAPGEDDSSLSNYSSGLTLDLSQCRQVATGVVMRYSDGTRYKISKTVQEDLMFSSDINPVTKLHIGLLLKLSKALFCELGLYTCQLRCRGFFC</sequence>
<proteinExistence type="predicted"/>
<feature type="region of interest" description="Disordered" evidence="2">
    <location>
        <begin position="60"/>
        <end position="79"/>
    </location>
</feature>
<feature type="compositionally biased region" description="Basic and acidic residues" evidence="2">
    <location>
        <begin position="250"/>
        <end position="265"/>
    </location>
</feature>
<dbReference type="PROSITE" id="PS50157">
    <property type="entry name" value="ZINC_FINGER_C2H2_2"/>
    <property type="match status" value="3"/>
</dbReference>
<keyword evidence="1" id="KW-0479">Metal-binding</keyword>
<reference evidence="4 5" key="1">
    <citation type="submission" date="2024-02" db="EMBL/GenBank/DDBJ databases">
        <authorList>
            <person name="Vignale AGUSTIN F."/>
            <person name="Sosa J E."/>
            <person name="Modenutti C."/>
        </authorList>
    </citation>
    <scope>NUCLEOTIDE SEQUENCE [LARGE SCALE GENOMIC DNA]</scope>
</reference>
<dbReference type="InterPro" id="IPR013087">
    <property type="entry name" value="Znf_C2H2_type"/>
</dbReference>
<evidence type="ECO:0000313" key="4">
    <source>
        <dbReference type="EMBL" id="CAK9177915.1"/>
    </source>
</evidence>
<evidence type="ECO:0000313" key="5">
    <source>
        <dbReference type="Proteomes" id="UP001642360"/>
    </source>
</evidence>
<dbReference type="PANTHER" id="PTHR47591:SF1">
    <property type="entry name" value="ZINC FINGER PROTEIN ZAT2-RELATED"/>
    <property type="match status" value="1"/>
</dbReference>
<keyword evidence="5" id="KW-1185">Reference proteome</keyword>
<evidence type="ECO:0000256" key="2">
    <source>
        <dbReference type="SAM" id="MobiDB-lite"/>
    </source>
</evidence>
<dbReference type="PROSITE" id="PS00028">
    <property type="entry name" value="ZINC_FINGER_C2H2_1"/>
    <property type="match status" value="3"/>
</dbReference>
<feature type="domain" description="C2H2-type" evidence="3">
    <location>
        <begin position="277"/>
        <end position="299"/>
    </location>
</feature>
<dbReference type="EMBL" id="CAUOFW020007180">
    <property type="protein sequence ID" value="CAK9177915.1"/>
    <property type="molecule type" value="Genomic_DNA"/>
</dbReference>
<protein>
    <recommendedName>
        <fullName evidence="3">C2H2-type domain-containing protein</fullName>
    </recommendedName>
</protein>
<dbReference type="Proteomes" id="UP001642360">
    <property type="component" value="Unassembled WGS sequence"/>
</dbReference>
<dbReference type="GO" id="GO:0008270">
    <property type="term" value="F:zinc ion binding"/>
    <property type="evidence" value="ECO:0007669"/>
    <property type="project" value="UniProtKB-KW"/>
</dbReference>
<name>A0ABC8UD21_9AQUA</name>
<dbReference type="InterPro" id="IPR036236">
    <property type="entry name" value="Znf_C2H2_sf"/>
</dbReference>
<dbReference type="PANTHER" id="PTHR47591">
    <property type="entry name" value="ZINC FINGER PROTEIN ZAT2-RELATED"/>
    <property type="match status" value="1"/>
</dbReference>
<accession>A0ABC8UD21</accession>
<evidence type="ECO:0000259" key="3">
    <source>
        <dbReference type="PROSITE" id="PS50157"/>
    </source>
</evidence>
<dbReference type="Gene3D" id="3.30.160.60">
    <property type="entry name" value="Classic Zinc Finger"/>
    <property type="match status" value="1"/>
</dbReference>
<dbReference type="Pfam" id="PF13912">
    <property type="entry name" value="zf-C2H2_6"/>
    <property type="match status" value="3"/>
</dbReference>
<keyword evidence="1" id="KW-0862">Zinc</keyword>
<organism evidence="4 5">
    <name type="scientific">Ilex paraguariensis</name>
    <name type="common">yerba mate</name>
    <dbReference type="NCBI Taxonomy" id="185542"/>
    <lineage>
        <taxon>Eukaryota</taxon>
        <taxon>Viridiplantae</taxon>
        <taxon>Streptophyta</taxon>
        <taxon>Embryophyta</taxon>
        <taxon>Tracheophyta</taxon>
        <taxon>Spermatophyta</taxon>
        <taxon>Magnoliopsida</taxon>
        <taxon>eudicotyledons</taxon>
        <taxon>Gunneridae</taxon>
        <taxon>Pentapetalae</taxon>
        <taxon>asterids</taxon>
        <taxon>campanulids</taxon>
        <taxon>Aquifoliales</taxon>
        <taxon>Aquifoliaceae</taxon>
        <taxon>Ilex</taxon>
    </lineage>
</organism>
<dbReference type="SUPFAM" id="SSF57667">
    <property type="entry name" value="beta-beta-alpha zinc fingers"/>
    <property type="match status" value="1"/>
</dbReference>
<evidence type="ECO:0000256" key="1">
    <source>
        <dbReference type="PROSITE-ProRule" id="PRU00042"/>
    </source>
</evidence>
<dbReference type="SMART" id="SM00355">
    <property type="entry name" value="ZnF_C2H2"/>
    <property type="match status" value="3"/>
</dbReference>
<feature type="domain" description="C2H2-type" evidence="3">
    <location>
        <begin position="209"/>
        <end position="236"/>
    </location>
</feature>
<comment type="caution">
    <text evidence="4">The sequence shown here is derived from an EMBL/GenBank/DDBJ whole genome shotgun (WGS) entry which is preliminary data.</text>
</comment>